<evidence type="ECO:0000313" key="3">
    <source>
        <dbReference type="Proteomes" id="UP000823863"/>
    </source>
</evidence>
<protein>
    <submittedName>
        <fullName evidence="2">Uncharacterized protein</fullName>
    </submittedName>
</protein>
<comment type="caution">
    <text evidence="2">The sequence shown here is derived from an EMBL/GenBank/DDBJ whole genome shotgun (WGS) entry which is preliminary data.</text>
</comment>
<organism evidence="2 3">
    <name type="scientific">Candidatus Enterocloster excrementigallinarum</name>
    <dbReference type="NCBI Taxonomy" id="2838558"/>
    <lineage>
        <taxon>Bacteria</taxon>
        <taxon>Bacillati</taxon>
        <taxon>Bacillota</taxon>
        <taxon>Clostridia</taxon>
        <taxon>Lachnospirales</taxon>
        <taxon>Lachnospiraceae</taxon>
        <taxon>Enterocloster</taxon>
    </lineage>
</organism>
<keyword evidence="1" id="KW-0812">Transmembrane</keyword>
<keyword evidence="1" id="KW-1133">Transmembrane helix</keyword>
<reference evidence="2" key="2">
    <citation type="submission" date="2021-04" db="EMBL/GenBank/DDBJ databases">
        <authorList>
            <person name="Gilroy R."/>
        </authorList>
    </citation>
    <scope>NUCLEOTIDE SEQUENCE</scope>
    <source>
        <strain evidence="2">CHK198-12963</strain>
    </source>
</reference>
<dbReference type="Proteomes" id="UP000823863">
    <property type="component" value="Unassembled WGS sequence"/>
</dbReference>
<sequence>MNKTGKAGGAMVFVILLLALVSVLSLGFLNLVRIGSRSGLRTFTYMTAQERARSVHQSVCSRIREGEGPVAEAVRQNQGLLLGNGEADDLEVEMRITASPREAAAEVVTEVECGGYHFSFVSRIETEERQGDPI</sequence>
<keyword evidence="1" id="KW-0472">Membrane</keyword>
<evidence type="ECO:0000313" key="2">
    <source>
        <dbReference type="EMBL" id="HJC68018.1"/>
    </source>
</evidence>
<proteinExistence type="predicted"/>
<evidence type="ECO:0000256" key="1">
    <source>
        <dbReference type="SAM" id="Phobius"/>
    </source>
</evidence>
<dbReference type="EMBL" id="DWWB01000089">
    <property type="protein sequence ID" value="HJC68018.1"/>
    <property type="molecule type" value="Genomic_DNA"/>
</dbReference>
<gene>
    <name evidence="2" type="ORF">H9931_15130</name>
</gene>
<name>A0A9D2PXF4_9FIRM</name>
<dbReference type="AlphaFoldDB" id="A0A9D2PXF4"/>
<accession>A0A9D2PXF4</accession>
<feature type="transmembrane region" description="Helical" evidence="1">
    <location>
        <begin position="12"/>
        <end position="32"/>
    </location>
</feature>
<reference evidence="2" key="1">
    <citation type="journal article" date="2021" name="PeerJ">
        <title>Extensive microbial diversity within the chicken gut microbiome revealed by metagenomics and culture.</title>
        <authorList>
            <person name="Gilroy R."/>
            <person name="Ravi A."/>
            <person name="Getino M."/>
            <person name="Pursley I."/>
            <person name="Horton D.L."/>
            <person name="Alikhan N.F."/>
            <person name="Baker D."/>
            <person name="Gharbi K."/>
            <person name="Hall N."/>
            <person name="Watson M."/>
            <person name="Adriaenssens E.M."/>
            <person name="Foster-Nyarko E."/>
            <person name="Jarju S."/>
            <person name="Secka A."/>
            <person name="Antonio M."/>
            <person name="Oren A."/>
            <person name="Chaudhuri R.R."/>
            <person name="La Ragione R."/>
            <person name="Hildebrand F."/>
            <person name="Pallen M.J."/>
        </authorList>
    </citation>
    <scope>NUCLEOTIDE SEQUENCE</scope>
    <source>
        <strain evidence="2">CHK198-12963</strain>
    </source>
</reference>